<evidence type="ECO:0000256" key="1">
    <source>
        <dbReference type="ARBA" id="ARBA00001231"/>
    </source>
</evidence>
<accession>A0A090MWG9</accession>
<feature type="signal peptide" evidence="11">
    <location>
        <begin position="1"/>
        <end position="17"/>
    </location>
</feature>
<evidence type="ECO:0000259" key="12">
    <source>
        <dbReference type="Pfam" id="PF00728"/>
    </source>
</evidence>
<feature type="disulfide bond" evidence="10">
    <location>
        <begin position="280"/>
        <end position="335"/>
    </location>
</feature>
<dbReference type="GO" id="GO:0030203">
    <property type="term" value="P:glycosaminoglycan metabolic process"/>
    <property type="evidence" value="ECO:0007669"/>
    <property type="project" value="TreeGrafter"/>
</dbReference>
<dbReference type="GeneID" id="36376089"/>
<dbReference type="GO" id="GO:0006689">
    <property type="term" value="P:ganglioside catabolic process"/>
    <property type="evidence" value="ECO:0007669"/>
    <property type="project" value="TreeGrafter"/>
</dbReference>
<feature type="chain" id="PRO_5015031390" description="Beta-hexosaminidase" evidence="11">
    <location>
        <begin position="18"/>
        <end position="556"/>
    </location>
</feature>
<keyword evidence="4 8" id="KW-0378">Hydrolase</keyword>
<evidence type="ECO:0000256" key="11">
    <source>
        <dbReference type="SAM" id="SignalP"/>
    </source>
</evidence>
<evidence type="ECO:0000313" key="15">
    <source>
        <dbReference type="Proteomes" id="UP000035682"/>
    </source>
</evidence>
<evidence type="ECO:0000256" key="10">
    <source>
        <dbReference type="PIRSR" id="PIRSR001093-2"/>
    </source>
</evidence>
<evidence type="ECO:0000256" key="9">
    <source>
        <dbReference type="PIRSR" id="PIRSR001093-1"/>
    </source>
</evidence>
<dbReference type="GO" id="GO:0005764">
    <property type="term" value="C:lysosome"/>
    <property type="evidence" value="ECO:0007669"/>
    <property type="project" value="TreeGrafter"/>
</dbReference>
<dbReference type="EC" id="3.2.1.52" evidence="8"/>
<dbReference type="SUPFAM" id="SSF51445">
    <property type="entry name" value="(Trans)glycosidases"/>
    <property type="match status" value="1"/>
</dbReference>
<keyword evidence="6 8" id="KW-0326">Glycosidase</keyword>
<dbReference type="OrthoDB" id="428480at2759"/>
<comment type="function">
    <text evidence="7">Responsible for the degradation of GM2 gangliosides, and a variety of other molecules containing terminal N-acetyl hexosamines. Degrades chitotriose.</text>
</comment>
<dbReference type="STRING" id="34506.A0A090MWG9"/>
<dbReference type="Gene3D" id="3.30.379.10">
    <property type="entry name" value="Chitobiase/beta-hexosaminidase domain 2-like"/>
    <property type="match status" value="1"/>
</dbReference>
<reference evidence="14 15" key="1">
    <citation type="submission" date="2014-09" db="EMBL/GenBank/DDBJ databases">
        <authorList>
            <person name="Martin A.A."/>
        </authorList>
    </citation>
    <scope>NUCLEOTIDE SEQUENCE</scope>
    <source>
        <strain evidence="15">ED321</strain>
        <strain evidence="14">ED321 Heterogonic</strain>
    </source>
</reference>
<dbReference type="WBParaSite" id="SRAE_1000198200.1">
    <property type="protein sequence ID" value="SRAE_1000198200.1"/>
    <property type="gene ID" value="WBGene00258594"/>
</dbReference>
<dbReference type="FunFam" id="3.20.20.80:FF:000063">
    <property type="entry name" value="Beta-hexosaminidase"/>
    <property type="match status" value="1"/>
</dbReference>
<feature type="domain" description="Glycoside hydrolase family 20 catalytic" evidence="12">
    <location>
        <begin position="172"/>
        <end position="505"/>
    </location>
</feature>
<evidence type="ECO:0000256" key="6">
    <source>
        <dbReference type="ARBA" id="ARBA00023295"/>
    </source>
</evidence>
<feature type="domain" description="Beta-hexosaminidase eukaryotic type N-terminal" evidence="13">
    <location>
        <begin position="33"/>
        <end position="150"/>
    </location>
</feature>
<dbReference type="InterPro" id="IPR017853">
    <property type="entry name" value="GH"/>
</dbReference>
<dbReference type="Proteomes" id="UP000035682">
    <property type="component" value="Unplaced"/>
</dbReference>
<keyword evidence="3 11" id="KW-0732">Signal</keyword>
<dbReference type="SUPFAM" id="SSF55545">
    <property type="entry name" value="beta-N-acetylhexosaminidase-like domain"/>
    <property type="match status" value="1"/>
</dbReference>
<evidence type="ECO:0000256" key="3">
    <source>
        <dbReference type="ARBA" id="ARBA00022729"/>
    </source>
</evidence>
<dbReference type="WormBase" id="SRAE_1000198200">
    <property type="protein sequence ID" value="SRP00228"/>
    <property type="gene ID" value="WBGene00258594"/>
</dbReference>
<dbReference type="EMBL" id="LN609528">
    <property type="protein sequence ID" value="CEF63724.1"/>
    <property type="molecule type" value="Genomic_DNA"/>
</dbReference>
<feature type="active site" description="Proton donor" evidence="9">
    <location>
        <position position="327"/>
    </location>
</feature>
<dbReference type="RefSeq" id="XP_024502925.1">
    <property type="nucleotide sequence ID" value="XM_024649004.1"/>
</dbReference>
<sequence length="556" mass="64029">MKNIIFLISIFIINTYGWFYGRPDPGASTKGGVWPLPANSYDYNTTVLIDPTSFTFTTTVTCNIIQKAIKRYSKWTFPSTDMTKKNILNNGYTLSTMNIQIDTPCNDNEYPYLNMDESYQVVVPQIGGKGFILAKTVWGALRGMETFSQLVYRVSENSYQVKSTSIKDSPRFSHRGILIDTSRHWISINVLKQVIDLMSQNKFNVFHWHLVDSESFPYVSKKFPNLHKSGAYSPLHIYTPDDVQNIIEYAKLRGIRVIAEFDTPGHTGAWTGKNKLLSKCYDRDGNNDILGNILDPTLPDNMKFIKEFFEEALTVFPDKSMHFGGDEVSSLMLECWQRNTDVMKRMKEMGFGSDTTQLLQYYFQQLVNYVQNARNDTQMIFWQEVLDMGVAPSNSIAHVWKGDNLEDVYEEIAQTTLNGHYTIVSSFWYLNYIKYGNDWGYLDSDNMRLRGLYYESDPQGFVGTQQQKDLVIGGEAIMWGEFVDGTNLVSRLFPRASAVAERLWSVASMTKSADKAWPRLHEHRCRMMNRKFPVEPPNNPDFCPYEWNPLYGNVDE</sequence>
<evidence type="ECO:0000256" key="8">
    <source>
        <dbReference type="PIRNR" id="PIRNR001093"/>
    </source>
</evidence>
<dbReference type="OMA" id="HATDTQS"/>
<evidence type="ECO:0000256" key="4">
    <source>
        <dbReference type="ARBA" id="ARBA00022801"/>
    </source>
</evidence>
<feature type="disulfide bond" evidence="10">
    <location>
        <begin position="62"/>
        <end position="105"/>
    </location>
</feature>
<evidence type="ECO:0000313" key="17">
    <source>
        <dbReference type="WormBase" id="SRAE_1000198200"/>
    </source>
</evidence>
<dbReference type="eggNOG" id="KOG2499">
    <property type="taxonomic scope" value="Eukaryota"/>
</dbReference>
<comment type="similarity">
    <text evidence="2 8">Belongs to the glycosyl hydrolase 20 family.</text>
</comment>
<dbReference type="InterPro" id="IPR029018">
    <property type="entry name" value="Hex-like_dom2"/>
</dbReference>
<keyword evidence="10" id="KW-1015">Disulfide bond</keyword>
<dbReference type="InterPro" id="IPR029019">
    <property type="entry name" value="HEX_eukaryotic_N"/>
</dbReference>
<dbReference type="CTD" id="36376089"/>
<comment type="catalytic activity">
    <reaction evidence="1 8">
        <text>Hydrolysis of terminal non-reducing N-acetyl-D-hexosamine residues in N-acetyl-beta-D-hexosaminides.</text>
        <dbReference type="EC" id="3.2.1.52"/>
    </reaction>
</comment>
<evidence type="ECO:0000256" key="2">
    <source>
        <dbReference type="ARBA" id="ARBA00006285"/>
    </source>
</evidence>
<evidence type="ECO:0000259" key="13">
    <source>
        <dbReference type="Pfam" id="PF14845"/>
    </source>
</evidence>
<dbReference type="PANTHER" id="PTHR22600">
    <property type="entry name" value="BETA-HEXOSAMINIDASE"/>
    <property type="match status" value="1"/>
</dbReference>
<proteinExistence type="inferred from homology"/>
<keyword evidence="5" id="KW-0325">Glycoprotein</keyword>
<protein>
    <recommendedName>
        <fullName evidence="8">Beta-hexosaminidase</fullName>
        <ecNumber evidence="8">3.2.1.52</ecNumber>
    </recommendedName>
</protein>
<dbReference type="PANTHER" id="PTHR22600:SF21">
    <property type="entry name" value="BETA-HEXOSAMINIDASE A"/>
    <property type="match status" value="1"/>
</dbReference>
<reference evidence="16" key="2">
    <citation type="submission" date="2020-12" db="UniProtKB">
        <authorList>
            <consortium name="WormBaseParasite"/>
        </authorList>
    </citation>
    <scope>IDENTIFICATION</scope>
</reference>
<dbReference type="AlphaFoldDB" id="A0A090MWG9"/>
<feature type="disulfide bond" evidence="10">
    <location>
        <begin position="525"/>
        <end position="543"/>
    </location>
</feature>
<dbReference type="Gene3D" id="3.20.20.80">
    <property type="entry name" value="Glycosidases"/>
    <property type="match status" value="1"/>
</dbReference>
<organism evidence="14">
    <name type="scientific">Strongyloides ratti</name>
    <name type="common">Parasitic roundworm</name>
    <dbReference type="NCBI Taxonomy" id="34506"/>
    <lineage>
        <taxon>Eukaryota</taxon>
        <taxon>Metazoa</taxon>
        <taxon>Ecdysozoa</taxon>
        <taxon>Nematoda</taxon>
        <taxon>Chromadorea</taxon>
        <taxon>Rhabditida</taxon>
        <taxon>Tylenchina</taxon>
        <taxon>Panagrolaimomorpha</taxon>
        <taxon>Strongyloidoidea</taxon>
        <taxon>Strongyloididae</taxon>
        <taxon>Strongyloides</taxon>
    </lineage>
</organism>
<dbReference type="GO" id="GO:0016020">
    <property type="term" value="C:membrane"/>
    <property type="evidence" value="ECO:0007669"/>
    <property type="project" value="TreeGrafter"/>
</dbReference>
<dbReference type="Pfam" id="PF00728">
    <property type="entry name" value="Glyco_hydro_20"/>
    <property type="match status" value="1"/>
</dbReference>
<dbReference type="InterPro" id="IPR015883">
    <property type="entry name" value="Glyco_hydro_20_cat"/>
</dbReference>
<gene>
    <name evidence="14 16 17" type="ORF">SRAE_1000198200</name>
</gene>
<dbReference type="Pfam" id="PF14845">
    <property type="entry name" value="Glycohydro_20b2"/>
    <property type="match status" value="1"/>
</dbReference>
<keyword evidence="15" id="KW-1185">Reference proteome</keyword>
<dbReference type="GO" id="GO:0004563">
    <property type="term" value="F:beta-N-acetylhexosaminidase activity"/>
    <property type="evidence" value="ECO:0007669"/>
    <property type="project" value="UniProtKB-EC"/>
</dbReference>
<evidence type="ECO:0000313" key="16">
    <source>
        <dbReference type="WBParaSite" id="SRAE_1000198200.1"/>
    </source>
</evidence>
<dbReference type="PRINTS" id="PR00738">
    <property type="entry name" value="GLHYDRLASE20"/>
</dbReference>
<name>A0A090MWG9_STRRB</name>
<dbReference type="InterPro" id="IPR025705">
    <property type="entry name" value="Beta_hexosaminidase_sua/sub"/>
</dbReference>
<evidence type="ECO:0000313" key="14">
    <source>
        <dbReference type="EMBL" id="CEF63724.1"/>
    </source>
</evidence>
<evidence type="ECO:0000256" key="5">
    <source>
        <dbReference type="ARBA" id="ARBA00023180"/>
    </source>
</evidence>
<dbReference type="GO" id="GO:0005975">
    <property type="term" value="P:carbohydrate metabolic process"/>
    <property type="evidence" value="ECO:0007669"/>
    <property type="project" value="InterPro"/>
</dbReference>
<dbReference type="PIRSF" id="PIRSF001093">
    <property type="entry name" value="B-hxosamndse_ab_euk"/>
    <property type="match status" value="1"/>
</dbReference>
<evidence type="ECO:0000256" key="7">
    <source>
        <dbReference type="ARBA" id="ARBA00053719"/>
    </source>
</evidence>